<name>A0A369ZI78_HAEPH</name>
<dbReference type="PIRSF" id="PIRSF001267">
    <property type="entry name" value="Pyrophosphatase_GppA_Ppx"/>
    <property type="match status" value="1"/>
</dbReference>
<comment type="subunit">
    <text evidence="4">Homodimer.</text>
</comment>
<evidence type="ECO:0000313" key="13">
    <source>
        <dbReference type="EMBL" id="RDF04978.1"/>
    </source>
</evidence>
<keyword evidence="9" id="KW-0472">Membrane</keyword>
<protein>
    <recommendedName>
        <fullName evidence="6">Exopolyphosphatase</fullName>
        <ecNumber evidence="5">3.6.1.11</ecNumber>
    </recommendedName>
</protein>
<dbReference type="InterPro" id="IPR050273">
    <property type="entry name" value="GppA/Ppx_hydrolase"/>
</dbReference>
<dbReference type="PANTHER" id="PTHR30005:SF14">
    <property type="entry name" value="EXOPOLYPHOSPHATASE"/>
    <property type="match status" value="1"/>
</dbReference>
<evidence type="ECO:0000256" key="1">
    <source>
        <dbReference type="ARBA" id="ARBA00001946"/>
    </source>
</evidence>
<evidence type="ECO:0000259" key="12">
    <source>
        <dbReference type="Pfam" id="PF21447"/>
    </source>
</evidence>
<dbReference type="GO" id="GO:0005886">
    <property type="term" value="C:plasma membrane"/>
    <property type="evidence" value="ECO:0007669"/>
    <property type="project" value="UniProtKB-SubCell"/>
</dbReference>
<evidence type="ECO:0000256" key="10">
    <source>
        <dbReference type="ARBA" id="ARBA00047607"/>
    </source>
</evidence>
<dbReference type="Gene3D" id="1.10.3210.10">
    <property type="entry name" value="Hypothetical protein af1432"/>
    <property type="match status" value="1"/>
</dbReference>
<dbReference type="Pfam" id="PF21447">
    <property type="entry name" value="Ppx-GppA_III"/>
    <property type="match status" value="1"/>
</dbReference>
<evidence type="ECO:0000256" key="8">
    <source>
        <dbReference type="ARBA" id="ARBA00022801"/>
    </source>
</evidence>
<dbReference type="RefSeq" id="WP_111312733.1">
    <property type="nucleotide sequence ID" value="NZ_QEQD01000003.1"/>
</dbReference>
<evidence type="ECO:0000256" key="6">
    <source>
        <dbReference type="ARBA" id="ARBA00020416"/>
    </source>
</evidence>
<dbReference type="PANTHER" id="PTHR30005">
    <property type="entry name" value="EXOPOLYPHOSPHATASE"/>
    <property type="match status" value="1"/>
</dbReference>
<dbReference type="NCBIfam" id="TIGR03706">
    <property type="entry name" value="exo_poly_only"/>
    <property type="match status" value="1"/>
</dbReference>
<feature type="domain" description="Ppx/GppA phosphatase N-terminal" evidence="11">
    <location>
        <begin position="28"/>
        <end position="310"/>
    </location>
</feature>
<dbReference type="InterPro" id="IPR043129">
    <property type="entry name" value="ATPase_NBD"/>
</dbReference>
<dbReference type="FunFam" id="3.30.420.150:FF:000001">
    <property type="entry name" value="Guanosine-5'-triphosphate,3'-diphosphate pyrophosphatase"/>
    <property type="match status" value="1"/>
</dbReference>
<comment type="similarity">
    <text evidence="3">Belongs to the GppA/Ppx family.</text>
</comment>
<dbReference type="InterPro" id="IPR048950">
    <property type="entry name" value="Ppx_GppA_C"/>
</dbReference>
<organism evidence="13 14">
    <name type="scientific">Haemophilus parahaemolyticus</name>
    <dbReference type="NCBI Taxonomy" id="735"/>
    <lineage>
        <taxon>Bacteria</taxon>
        <taxon>Pseudomonadati</taxon>
        <taxon>Pseudomonadota</taxon>
        <taxon>Gammaproteobacteria</taxon>
        <taxon>Pasteurellales</taxon>
        <taxon>Pasteurellaceae</taxon>
        <taxon>Haemophilus</taxon>
    </lineage>
</organism>
<comment type="subcellular location">
    <subcellularLocation>
        <location evidence="2">Cell membrane</location>
        <topology evidence="2">Peripheral membrane protein</topology>
    </subcellularLocation>
</comment>
<comment type="caution">
    <text evidence="13">The sequence shown here is derived from an EMBL/GenBank/DDBJ whole genome shotgun (WGS) entry which is preliminary data.</text>
</comment>
<dbReference type="EC" id="3.6.1.11" evidence="5"/>
<gene>
    <name evidence="13" type="primary">ppx</name>
    <name evidence="13" type="ORF">DPV98_04040</name>
</gene>
<keyword evidence="7" id="KW-1003">Cell membrane</keyword>
<dbReference type="InterPro" id="IPR003695">
    <property type="entry name" value="Ppx_GppA_N"/>
</dbReference>
<dbReference type="Gene3D" id="3.30.420.40">
    <property type="match status" value="1"/>
</dbReference>
<feature type="domain" description="Ppx/GppA phosphatase C-terminal" evidence="12">
    <location>
        <begin position="316"/>
        <end position="492"/>
    </location>
</feature>
<evidence type="ECO:0000313" key="14">
    <source>
        <dbReference type="Proteomes" id="UP000253999"/>
    </source>
</evidence>
<evidence type="ECO:0000256" key="7">
    <source>
        <dbReference type="ARBA" id="ARBA00022475"/>
    </source>
</evidence>
<dbReference type="SUPFAM" id="SSF53067">
    <property type="entry name" value="Actin-like ATPase domain"/>
    <property type="match status" value="2"/>
</dbReference>
<dbReference type="FunFam" id="3.30.420.40:FF:000023">
    <property type="entry name" value="Guanosine-5'-triphosphate,3'-diphosphate pyrophosphatase"/>
    <property type="match status" value="1"/>
</dbReference>
<dbReference type="Proteomes" id="UP000253999">
    <property type="component" value="Unassembled WGS sequence"/>
</dbReference>
<evidence type="ECO:0000256" key="3">
    <source>
        <dbReference type="ARBA" id="ARBA00007125"/>
    </source>
</evidence>
<sequence length="505" mass="57386">MPVETRTPAEQPREFAAIDLGSNSFHMIVARIVNGSIQVLSRLKRRVRLADGLDENRILNQEAMDRGLACLSLFADRLQGFSAENVKVVGTYTLRRALNNDEFLKQAQAIFPFPIQIISGQDEARLIYSGVSHTQPEKGRKLVVDIGGGSTEMTIGDDFTPVRAESRHMGCVSFAKRFFPQGKLSEARFQSAYQLAMEKLEDLETEYCSLGWQHVLGSSGTIKTVSKVLISNGFRDGLITEKRLKNIIQACLKFDSLKEIQLKGLIEERADVLVPGLAILLALFHTFKIESMRYSDGALREGLMYGLEKYFQVDDIRQRTAQALAIQFNIDKAQAHRVEHTALSLFDQVKMWKNRHQVAELRELVKWASLLHEIGIVINHNNVNKHSAYIISNATLAGFDDEQQALLATLIRFHLKGFKKSDLRSTSRYQYRDILTLLRLFRLAVLFNRSRQASVIPKTLKLYINQNDWALQFEADYLVQNPLVQADLLDEQKQLAMIDLQLSME</sequence>
<comment type="catalytic activity">
    <reaction evidence="10">
        <text>[phosphate](n) + H2O = [phosphate](n-1) + phosphate + H(+)</text>
        <dbReference type="Rhea" id="RHEA:21528"/>
        <dbReference type="Rhea" id="RHEA-COMP:9859"/>
        <dbReference type="Rhea" id="RHEA-COMP:14279"/>
        <dbReference type="ChEBI" id="CHEBI:15377"/>
        <dbReference type="ChEBI" id="CHEBI:15378"/>
        <dbReference type="ChEBI" id="CHEBI:16838"/>
        <dbReference type="ChEBI" id="CHEBI:43474"/>
        <dbReference type="EC" id="3.6.1.11"/>
    </reaction>
</comment>
<dbReference type="GO" id="GO:0006798">
    <property type="term" value="P:polyphosphate catabolic process"/>
    <property type="evidence" value="ECO:0007669"/>
    <property type="project" value="TreeGrafter"/>
</dbReference>
<accession>A0A369ZI78</accession>
<comment type="cofactor">
    <cofactor evidence="1">
        <name>Mg(2+)</name>
        <dbReference type="ChEBI" id="CHEBI:18420"/>
    </cofactor>
</comment>
<evidence type="ECO:0000256" key="5">
    <source>
        <dbReference type="ARBA" id="ARBA00012451"/>
    </source>
</evidence>
<dbReference type="SUPFAM" id="SSF109604">
    <property type="entry name" value="HD-domain/PDEase-like"/>
    <property type="match status" value="1"/>
</dbReference>
<dbReference type="EMBL" id="QEQD01000003">
    <property type="protein sequence ID" value="RDF04978.1"/>
    <property type="molecule type" value="Genomic_DNA"/>
</dbReference>
<dbReference type="GO" id="GO:0004309">
    <property type="term" value="F:exopolyphosphatase activity"/>
    <property type="evidence" value="ECO:0007669"/>
    <property type="project" value="UniProtKB-EC"/>
</dbReference>
<dbReference type="InterPro" id="IPR030673">
    <property type="entry name" value="PyroPPase_GppA_Ppx"/>
</dbReference>
<evidence type="ECO:0000256" key="4">
    <source>
        <dbReference type="ARBA" id="ARBA00011738"/>
    </source>
</evidence>
<evidence type="ECO:0000256" key="2">
    <source>
        <dbReference type="ARBA" id="ARBA00004202"/>
    </source>
</evidence>
<evidence type="ECO:0000259" key="11">
    <source>
        <dbReference type="Pfam" id="PF02541"/>
    </source>
</evidence>
<dbReference type="InterPro" id="IPR022371">
    <property type="entry name" value="Exopolyphosphatase"/>
</dbReference>
<keyword evidence="8 13" id="KW-0378">Hydrolase</keyword>
<evidence type="ECO:0000256" key="9">
    <source>
        <dbReference type="ARBA" id="ARBA00023136"/>
    </source>
</evidence>
<dbReference type="Pfam" id="PF02541">
    <property type="entry name" value="Ppx-GppA"/>
    <property type="match status" value="1"/>
</dbReference>
<proteinExistence type="inferred from homology"/>
<dbReference type="Gene3D" id="3.30.420.150">
    <property type="entry name" value="Exopolyphosphatase. Domain 2"/>
    <property type="match status" value="1"/>
</dbReference>
<dbReference type="AlphaFoldDB" id="A0A369ZI78"/>
<dbReference type="STRING" id="735.B0185_03860"/>
<reference evidence="13 14" key="1">
    <citation type="submission" date="2018-05" db="EMBL/GenBank/DDBJ databases">
        <title>Draft Genome Sequences for a Diverse set of 7 Haemophilus Species.</title>
        <authorList>
            <person name="Nichols M."/>
            <person name="Topaz N."/>
            <person name="Wang X."/>
            <person name="Wang X."/>
            <person name="Boxrud D."/>
        </authorList>
    </citation>
    <scope>NUCLEOTIDE SEQUENCE [LARGE SCALE GENOMIC DNA]</scope>
    <source>
        <strain evidence="13 14">C2010039593</strain>
    </source>
</reference>